<dbReference type="SUPFAM" id="SSF47413">
    <property type="entry name" value="lambda repressor-like DNA-binding domains"/>
    <property type="match status" value="1"/>
</dbReference>
<dbReference type="GO" id="GO:0003677">
    <property type="term" value="F:DNA binding"/>
    <property type="evidence" value="ECO:0007669"/>
    <property type="project" value="InterPro"/>
</dbReference>
<sequence length="128" mass="14684">MKLYKSNTLIIMEDYHQKTIVIGKKHTHNSKVVEKKLNNNAPNKVLTNSAKIERDHDEGKSLNYWGVDYGKQVTQARTKAVPKMSQVQLAEKLKVKPDIVKNIENGKGLYNGQLANKIFRILKVKRNK</sequence>
<dbReference type="CDD" id="cd00093">
    <property type="entry name" value="HTH_XRE"/>
    <property type="match status" value="1"/>
</dbReference>
<protein>
    <recommendedName>
        <fullName evidence="2">HTH cro/C1-type domain-containing protein</fullName>
    </recommendedName>
</protein>
<evidence type="ECO:0000313" key="1">
    <source>
        <dbReference type="EMBL" id="QHT97443.1"/>
    </source>
</evidence>
<organism evidence="1">
    <name type="scientific">viral metagenome</name>
    <dbReference type="NCBI Taxonomy" id="1070528"/>
    <lineage>
        <taxon>unclassified sequences</taxon>
        <taxon>metagenomes</taxon>
        <taxon>organismal metagenomes</taxon>
    </lineage>
</organism>
<dbReference type="AlphaFoldDB" id="A0A6C0J1B6"/>
<dbReference type="Gene3D" id="1.10.260.40">
    <property type="entry name" value="lambda repressor-like DNA-binding domains"/>
    <property type="match status" value="1"/>
</dbReference>
<dbReference type="InterPro" id="IPR001387">
    <property type="entry name" value="Cro/C1-type_HTH"/>
</dbReference>
<accession>A0A6C0J1B6</accession>
<reference evidence="1" key="1">
    <citation type="journal article" date="2020" name="Nature">
        <title>Giant virus diversity and host interactions through global metagenomics.</title>
        <authorList>
            <person name="Schulz F."/>
            <person name="Roux S."/>
            <person name="Paez-Espino D."/>
            <person name="Jungbluth S."/>
            <person name="Walsh D.A."/>
            <person name="Denef V.J."/>
            <person name="McMahon K.D."/>
            <person name="Konstantinidis K.T."/>
            <person name="Eloe-Fadrosh E.A."/>
            <person name="Kyrpides N.C."/>
            <person name="Woyke T."/>
        </authorList>
    </citation>
    <scope>NUCLEOTIDE SEQUENCE</scope>
    <source>
        <strain evidence="1">GVMAG-M-3300025138-11</strain>
    </source>
</reference>
<dbReference type="InterPro" id="IPR010982">
    <property type="entry name" value="Lambda_DNA-bd_dom_sf"/>
</dbReference>
<name>A0A6C0J1B6_9ZZZZ</name>
<evidence type="ECO:0008006" key="2">
    <source>
        <dbReference type="Google" id="ProtNLM"/>
    </source>
</evidence>
<proteinExistence type="predicted"/>
<dbReference type="EMBL" id="MN740276">
    <property type="protein sequence ID" value="QHT97443.1"/>
    <property type="molecule type" value="Genomic_DNA"/>
</dbReference>